<dbReference type="CDD" id="cd00590">
    <property type="entry name" value="RRM_SF"/>
    <property type="match status" value="2"/>
</dbReference>
<dbReference type="Gene3D" id="3.30.70.330">
    <property type="match status" value="3"/>
</dbReference>
<proteinExistence type="predicted"/>
<keyword evidence="4" id="KW-1185">Reference proteome</keyword>
<evidence type="ECO:0000313" key="3">
    <source>
        <dbReference type="EMBL" id="CAG8700459.1"/>
    </source>
</evidence>
<evidence type="ECO:0000259" key="2">
    <source>
        <dbReference type="PROSITE" id="PS50102"/>
    </source>
</evidence>
<dbReference type="SUPFAM" id="SSF54928">
    <property type="entry name" value="RNA-binding domain, RBD"/>
    <property type="match status" value="2"/>
</dbReference>
<dbReference type="GO" id="GO:0003723">
    <property type="term" value="F:RNA binding"/>
    <property type="evidence" value="ECO:0007669"/>
    <property type="project" value="UniProtKB-UniRule"/>
</dbReference>
<dbReference type="InterPro" id="IPR012677">
    <property type="entry name" value="Nucleotide-bd_a/b_plait_sf"/>
</dbReference>
<accession>A0A9N9N4N3</accession>
<feature type="domain" description="RRM" evidence="2">
    <location>
        <begin position="5"/>
        <end position="83"/>
    </location>
</feature>
<dbReference type="InterPro" id="IPR000504">
    <property type="entry name" value="RRM_dom"/>
</dbReference>
<sequence length="220" mass="24927">DADARSIYVSKVNRKITAQVLRVHFEQCGEIIGIKIICKIFSDDVNDDVGHAFIEFSKASSVEDALHLDISSIMEYRVVLHDEITRDELENPFQIYGNVLDIAINDSKNGKYAFIVFATKEMAEHALQADGEELGGRQIRVRRYFLSENSIRIAGFGESISPGNLCRHFKGCGKIKQVSIYDSRRGRSAIMNFVNSYSVERALRKNNTMLINTPYEIKVQ</sequence>
<gene>
    <name evidence="3" type="ORF">DERYTH_LOCUS12952</name>
</gene>
<protein>
    <submittedName>
        <fullName evidence="3">7980_t:CDS:1</fullName>
    </submittedName>
</protein>
<evidence type="ECO:0000256" key="1">
    <source>
        <dbReference type="PROSITE-ProRule" id="PRU00176"/>
    </source>
</evidence>
<dbReference type="InterPro" id="IPR035979">
    <property type="entry name" value="RBD_domain_sf"/>
</dbReference>
<organism evidence="3 4">
    <name type="scientific">Dentiscutata erythropus</name>
    <dbReference type="NCBI Taxonomy" id="1348616"/>
    <lineage>
        <taxon>Eukaryota</taxon>
        <taxon>Fungi</taxon>
        <taxon>Fungi incertae sedis</taxon>
        <taxon>Mucoromycota</taxon>
        <taxon>Glomeromycotina</taxon>
        <taxon>Glomeromycetes</taxon>
        <taxon>Diversisporales</taxon>
        <taxon>Gigasporaceae</taxon>
        <taxon>Dentiscutata</taxon>
    </lineage>
</organism>
<dbReference type="SMART" id="SM00360">
    <property type="entry name" value="RRM"/>
    <property type="match status" value="3"/>
</dbReference>
<comment type="caution">
    <text evidence="3">The sequence shown here is derived from an EMBL/GenBank/DDBJ whole genome shotgun (WGS) entry which is preliminary data.</text>
</comment>
<reference evidence="3" key="1">
    <citation type="submission" date="2021-06" db="EMBL/GenBank/DDBJ databases">
        <authorList>
            <person name="Kallberg Y."/>
            <person name="Tangrot J."/>
            <person name="Rosling A."/>
        </authorList>
    </citation>
    <scope>NUCLEOTIDE SEQUENCE</scope>
    <source>
        <strain evidence="3">MA453B</strain>
    </source>
</reference>
<dbReference type="AlphaFoldDB" id="A0A9N9N4N3"/>
<keyword evidence="1" id="KW-0694">RNA-binding</keyword>
<dbReference type="OrthoDB" id="2432867at2759"/>
<dbReference type="Pfam" id="PF00076">
    <property type="entry name" value="RRM_1"/>
    <property type="match status" value="3"/>
</dbReference>
<dbReference type="EMBL" id="CAJVPY010008772">
    <property type="protein sequence ID" value="CAG8700459.1"/>
    <property type="molecule type" value="Genomic_DNA"/>
</dbReference>
<dbReference type="PROSITE" id="PS50102">
    <property type="entry name" value="RRM"/>
    <property type="match status" value="2"/>
</dbReference>
<evidence type="ECO:0000313" key="4">
    <source>
        <dbReference type="Proteomes" id="UP000789405"/>
    </source>
</evidence>
<name>A0A9N9N4N3_9GLOM</name>
<dbReference type="PANTHER" id="PTHR32343">
    <property type="entry name" value="SERINE/ARGININE-RICH SPLICING FACTOR"/>
    <property type="match status" value="1"/>
</dbReference>
<feature type="non-terminal residue" evidence="3">
    <location>
        <position position="1"/>
    </location>
</feature>
<feature type="domain" description="RRM" evidence="2">
    <location>
        <begin position="66"/>
        <end position="142"/>
    </location>
</feature>
<dbReference type="Proteomes" id="UP000789405">
    <property type="component" value="Unassembled WGS sequence"/>
</dbReference>